<dbReference type="Gene3D" id="2.70.20.10">
    <property type="entry name" value="Topoisomerase I, domain 3"/>
    <property type="match status" value="1"/>
</dbReference>
<dbReference type="InterPro" id="IPR034144">
    <property type="entry name" value="TOPRIM_TopoIII"/>
</dbReference>
<evidence type="ECO:0000256" key="1">
    <source>
        <dbReference type="ARBA" id="ARBA00000213"/>
    </source>
</evidence>
<evidence type="ECO:0000256" key="8">
    <source>
        <dbReference type="ARBA" id="ARBA00030003"/>
    </source>
</evidence>
<protein>
    <recommendedName>
        <fullName evidence="3">DNA topoisomerase</fullName>
        <ecNumber evidence="3">5.6.2.1</ecNumber>
    </recommendedName>
    <alternativeName>
        <fullName evidence="11">Omega-protein</fullName>
    </alternativeName>
    <alternativeName>
        <fullName evidence="10">Relaxing enzyme</fullName>
    </alternativeName>
    <alternativeName>
        <fullName evidence="8">Swivelase</fullName>
    </alternativeName>
    <alternativeName>
        <fullName evidence="9">Untwisting enzyme</fullName>
    </alternativeName>
</protein>
<dbReference type="EC" id="5.6.2.1" evidence="3"/>
<dbReference type="Proteomes" id="UP000249239">
    <property type="component" value="Unassembled WGS sequence"/>
</dbReference>
<comment type="similarity">
    <text evidence="2">Belongs to the type IA topoisomerase family.</text>
</comment>
<evidence type="ECO:0000256" key="7">
    <source>
        <dbReference type="ARBA" id="ARBA00023235"/>
    </source>
</evidence>
<dbReference type="InterPro" id="IPR006171">
    <property type="entry name" value="TOPRIM_dom"/>
</dbReference>
<dbReference type="InterPro" id="IPR000380">
    <property type="entry name" value="Topo_IA"/>
</dbReference>
<evidence type="ECO:0000256" key="3">
    <source>
        <dbReference type="ARBA" id="ARBA00012891"/>
    </source>
</evidence>
<dbReference type="CDD" id="cd00186">
    <property type="entry name" value="TOP1Ac"/>
    <property type="match status" value="1"/>
</dbReference>
<organism evidence="13 14">
    <name type="scientific">Breznakibacter xylanolyticus</name>
    <dbReference type="NCBI Taxonomy" id="990"/>
    <lineage>
        <taxon>Bacteria</taxon>
        <taxon>Pseudomonadati</taxon>
        <taxon>Bacteroidota</taxon>
        <taxon>Bacteroidia</taxon>
        <taxon>Marinilabiliales</taxon>
        <taxon>Marinilabiliaceae</taxon>
        <taxon>Breznakibacter</taxon>
    </lineage>
</organism>
<evidence type="ECO:0000256" key="4">
    <source>
        <dbReference type="ARBA" id="ARBA00022723"/>
    </source>
</evidence>
<dbReference type="GO" id="GO:0003917">
    <property type="term" value="F:DNA topoisomerase type I (single strand cut, ATP-independent) activity"/>
    <property type="evidence" value="ECO:0007669"/>
    <property type="project" value="UniProtKB-EC"/>
</dbReference>
<dbReference type="RefSeq" id="WP_111443996.1">
    <property type="nucleotide sequence ID" value="NZ_QKZK01000002.1"/>
</dbReference>
<dbReference type="GO" id="GO:0006281">
    <property type="term" value="P:DNA repair"/>
    <property type="evidence" value="ECO:0007669"/>
    <property type="project" value="TreeGrafter"/>
</dbReference>
<dbReference type="Pfam" id="PF01131">
    <property type="entry name" value="Topoisom_bac"/>
    <property type="match status" value="1"/>
</dbReference>
<accession>A0A2W7NL77</accession>
<evidence type="ECO:0000259" key="12">
    <source>
        <dbReference type="PROSITE" id="PS52039"/>
    </source>
</evidence>
<dbReference type="PANTHER" id="PTHR11390:SF21">
    <property type="entry name" value="DNA TOPOISOMERASE 3-ALPHA"/>
    <property type="match status" value="1"/>
</dbReference>
<dbReference type="InterPro" id="IPR003601">
    <property type="entry name" value="Topo_IA_2"/>
</dbReference>
<evidence type="ECO:0000256" key="2">
    <source>
        <dbReference type="ARBA" id="ARBA00009446"/>
    </source>
</evidence>
<dbReference type="AlphaFoldDB" id="A0A2W7NL77"/>
<dbReference type="Gene3D" id="1.10.290.10">
    <property type="entry name" value="Topoisomerase I, domain 4"/>
    <property type="match status" value="1"/>
</dbReference>
<dbReference type="Pfam" id="PF01751">
    <property type="entry name" value="Toprim"/>
    <property type="match status" value="1"/>
</dbReference>
<keyword evidence="5" id="KW-0799">Topoisomerase</keyword>
<dbReference type="InterPro" id="IPR013826">
    <property type="entry name" value="Topo_IA_cen_sub3"/>
</dbReference>
<comment type="caution">
    <text evidence="13">The sequence shown here is derived from an EMBL/GenBank/DDBJ whole genome shotgun (WGS) entry which is preliminary data.</text>
</comment>
<dbReference type="OrthoDB" id="9803554at2"/>
<evidence type="ECO:0000313" key="13">
    <source>
        <dbReference type="EMBL" id="PZX20253.1"/>
    </source>
</evidence>
<dbReference type="Gene3D" id="1.10.460.10">
    <property type="entry name" value="Topoisomerase I, domain 2"/>
    <property type="match status" value="1"/>
</dbReference>
<name>A0A2W7NL77_9BACT</name>
<dbReference type="GO" id="GO:0043597">
    <property type="term" value="C:cytoplasmic replication fork"/>
    <property type="evidence" value="ECO:0007669"/>
    <property type="project" value="TreeGrafter"/>
</dbReference>
<comment type="catalytic activity">
    <reaction evidence="1">
        <text>ATP-independent breakage of single-stranded DNA, followed by passage and rejoining.</text>
        <dbReference type="EC" id="5.6.2.1"/>
    </reaction>
</comment>
<dbReference type="SMART" id="SM00437">
    <property type="entry name" value="TOP1Ac"/>
    <property type="match status" value="1"/>
</dbReference>
<dbReference type="InterPro" id="IPR003602">
    <property type="entry name" value="Topo_IA_DNA-bd_dom"/>
</dbReference>
<dbReference type="Gene3D" id="3.40.50.140">
    <property type="match status" value="1"/>
</dbReference>
<dbReference type="GO" id="GO:0003677">
    <property type="term" value="F:DNA binding"/>
    <property type="evidence" value="ECO:0007669"/>
    <property type="project" value="UniProtKB-KW"/>
</dbReference>
<evidence type="ECO:0000256" key="11">
    <source>
        <dbReference type="ARBA" id="ARBA00032877"/>
    </source>
</evidence>
<keyword evidence="14" id="KW-1185">Reference proteome</keyword>
<proteinExistence type="inferred from homology"/>
<dbReference type="PROSITE" id="PS52039">
    <property type="entry name" value="TOPO_IA_2"/>
    <property type="match status" value="1"/>
</dbReference>
<evidence type="ECO:0000256" key="9">
    <source>
        <dbReference type="ARBA" id="ARBA00031985"/>
    </source>
</evidence>
<reference evidence="13 14" key="1">
    <citation type="submission" date="2018-06" db="EMBL/GenBank/DDBJ databases">
        <title>Genomic Encyclopedia of Archaeal and Bacterial Type Strains, Phase II (KMG-II): from individual species to whole genera.</title>
        <authorList>
            <person name="Goeker M."/>
        </authorList>
    </citation>
    <scope>NUCLEOTIDE SEQUENCE [LARGE SCALE GENOMIC DNA]</scope>
    <source>
        <strain evidence="13 14">DSM 6779</strain>
    </source>
</reference>
<feature type="domain" description="Topo IA-type catalytic" evidence="12">
    <location>
        <begin position="151"/>
        <end position="577"/>
    </location>
</feature>
<evidence type="ECO:0000313" key="14">
    <source>
        <dbReference type="Proteomes" id="UP000249239"/>
    </source>
</evidence>
<dbReference type="GO" id="GO:0006310">
    <property type="term" value="P:DNA recombination"/>
    <property type="evidence" value="ECO:0007669"/>
    <property type="project" value="TreeGrafter"/>
</dbReference>
<dbReference type="InterPro" id="IPR005738">
    <property type="entry name" value="TopoIII"/>
</dbReference>
<dbReference type="InterPro" id="IPR013497">
    <property type="entry name" value="Topo_IA_cen"/>
</dbReference>
<dbReference type="PRINTS" id="PR00417">
    <property type="entry name" value="PRTPISMRASEI"/>
</dbReference>
<dbReference type="InterPro" id="IPR013825">
    <property type="entry name" value="Topo_IA_cen_sub2"/>
</dbReference>
<dbReference type="EMBL" id="QKZK01000002">
    <property type="protein sequence ID" value="PZX20253.1"/>
    <property type="molecule type" value="Genomic_DNA"/>
</dbReference>
<evidence type="ECO:0000256" key="5">
    <source>
        <dbReference type="ARBA" id="ARBA00023029"/>
    </source>
</evidence>
<keyword evidence="6" id="KW-0238">DNA-binding</keyword>
<dbReference type="SMART" id="SM00436">
    <property type="entry name" value="TOP1Bc"/>
    <property type="match status" value="1"/>
</dbReference>
<dbReference type="NCBIfam" id="TIGR01056">
    <property type="entry name" value="topB"/>
    <property type="match status" value="1"/>
</dbReference>
<dbReference type="InterPro" id="IPR013824">
    <property type="entry name" value="Topo_IA_cen_sub1"/>
</dbReference>
<evidence type="ECO:0000256" key="6">
    <source>
        <dbReference type="ARBA" id="ARBA00023125"/>
    </source>
</evidence>
<gene>
    <name evidence="13" type="ORF">LX69_00250</name>
</gene>
<dbReference type="GO" id="GO:0046872">
    <property type="term" value="F:metal ion binding"/>
    <property type="evidence" value="ECO:0007669"/>
    <property type="project" value="UniProtKB-KW"/>
</dbReference>
<dbReference type="CDD" id="cd03362">
    <property type="entry name" value="TOPRIM_TopoIA_TopoIII"/>
    <property type="match status" value="1"/>
</dbReference>
<dbReference type="NCBIfam" id="NF005829">
    <property type="entry name" value="PRK07726.1"/>
    <property type="match status" value="1"/>
</dbReference>
<dbReference type="PANTHER" id="PTHR11390">
    <property type="entry name" value="PROKARYOTIC DNA TOPOISOMERASE"/>
    <property type="match status" value="1"/>
</dbReference>
<dbReference type="InterPro" id="IPR023405">
    <property type="entry name" value="Topo_IA_core_domain"/>
</dbReference>
<keyword evidence="7 13" id="KW-0413">Isomerase</keyword>
<evidence type="ECO:0000256" key="10">
    <source>
        <dbReference type="ARBA" id="ARBA00032235"/>
    </source>
</evidence>
<keyword evidence="4" id="KW-0479">Metal-binding</keyword>
<dbReference type="GO" id="GO:0006265">
    <property type="term" value="P:DNA topological change"/>
    <property type="evidence" value="ECO:0007669"/>
    <property type="project" value="InterPro"/>
</dbReference>
<dbReference type="SMART" id="SM00493">
    <property type="entry name" value="TOPRIM"/>
    <property type="match status" value="1"/>
</dbReference>
<dbReference type="SUPFAM" id="SSF56712">
    <property type="entry name" value="Prokaryotic type I DNA topoisomerase"/>
    <property type="match status" value="1"/>
</dbReference>
<sequence length="789" mass="88459">MIVCIAEKPSVAAEIAKVIGAASRKDGYYEGNNYQVTWTFGHLCSLKEPHDYLPEWKRWALPTLPMIPSRFGIKVIEDRGVAKQFATIEKLVQAADEVVNCGDAGQEGELIQRWVLLKAGCKCSMKRLWISSLTEEAIREGFNALRQGSDFDRLYQAGSSRAIGDWLLGMNATRVYTLKYGQQGQVLSIGRVQTPTLALIVERHKEIENFKPEPYWELKTTYREVVFSVASGKFQVKEDAYAELEKIKGEPFTVTDYTTKEGAESAPRLFDLTALQVECNKKFGLSADETLKTIQSLYEKKLTTYPRVDTTYLSDDIFPKIPGILKGLKDYETLTAPLLADKIRKSKKVFDNSKVTDHHAIIPTGEKPGMLSRDEMLVYDLVTRRFIANFYPDSKVATTTVEGETGGIKFKTSGKQVLEPGWRVVFPPQKSSSQEENILPVFVKGESGPHEPDLQEKETQPPKPYTEATLLRAMETAGKQVDDEEMRDLMKDNGIGRPSTRAAIIETLFKRKYITKEKKNLLPTITGIQLIDVIRDELLKSVELTGLWEKKLRQIEKGQYEVDLFMSELKQMVADVVNGVKRELYVRKIELVEDKPVEKAKAREKVAAADKDEPSLTCPRCGKGHMLKGKTAWGCSDYAAGCKTLVPFQFLNKKLSQTQFEQLIRKGKTALIKGVEVDGAKCDGVVSFDDDFQLRFEAAQEVTLVCPKCKTGEVIKGKTAWGCANYKNGCRFVVPFQLMGKSLTQNHLALLVTKGKTGKIQGFTMPGNDAPVAGILELDEEFNVKFVLK</sequence>